<evidence type="ECO:0000313" key="8">
    <source>
        <dbReference type="EMBL" id="OHA01410.1"/>
    </source>
</evidence>
<feature type="domain" description="Aminoacyl-transfer RNA synthetases class-II family profile" evidence="7">
    <location>
        <begin position="15"/>
        <end position="338"/>
    </location>
</feature>
<evidence type="ECO:0000256" key="4">
    <source>
        <dbReference type="ARBA" id="ARBA00047639"/>
    </source>
</evidence>
<dbReference type="Proteomes" id="UP000178710">
    <property type="component" value="Unassembled WGS sequence"/>
</dbReference>
<comment type="subcellular location">
    <subcellularLocation>
        <location evidence="5">Cytoplasm</location>
    </subcellularLocation>
</comment>
<keyword evidence="5" id="KW-0648">Protein biosynthesis</keyword>
<dbReference type="HAMAP" id="MF_00127">
    <property type="entry name" value="His_tRNA_synth"/>
    <property type="match status" value="1"/>
</dbReference>
<dbReference type="GO" id="GO:0004821">
    <property type="term" value="F:histidine-tRNA ligase activity"/>
    <property type="evidence" value="ECO:0007669"/>
    <property type="project" value="UniProtKB-UniRule"/>
</dbReference>
<accession>A0A1G2KPT0</accession>
<dbReference type="InterPro" id="IPR041715">
    <property type="entry name" value="HisRS-like_core"/>
</dbReference>
<dbReference type="InterPro" id="IPR036621">
    <property type="entry name" value="Anticodon-bd_dom_sf"/>
</dbReference>
<evidence type="ECO:0000256" key="3">
    <source>
        <dbReference type="ARBA" id="ARBA00023146"/>
    </source>
</evidence>
<name>A0A1G2KPT0_9BACT</name>
<dbReference type="AlphaFoldDB" id="A0A1G2KPT0"/>
<dbReference type="InterPro" id="IPR004516">
    <property type="entry name" value="HisRS/HisZ"/>
</dbReference>
<keyword evidence="5" id="KW-0067">ATP-binding</keyword>
<dbReference type="EMBL" id="MHQK01000027">
    <property type="protein sequence ID" value="OHA01410.1"/>
    <property type="molecule type" value="Genomic_DNA"/>
</dbReference>
<proteinExistence type="inferred from homology"/>
<keyword evidence="5" id="KW-0963">Cytoplasm</keyword>
<sequence>MAQLAKNKMIKTISGTRDLFGDDVRLWERIVAVAKSISHFYGFEEIELPHIEDPGLFLTGLGKGSELAKKQLYILKTKEGETLALRPDGRVSAARAFIQHNFAQLPQPVKLTYLGSMFRHDPLDRGWFREFHQWGLELLGESSPVGDATVMQVLFTTLADIGIKDIFIHINSLGCRECRAAIRAQIANYYRPKIAKVCRSCRFKLKDNPLKVLECRDEKCAILKEHAPNIIDHLCEACKNHFKSVLEFLDESRIPYILNPYLVKGVDYYTRTIFEIFVAEDPNAPEPRKDSEVLAIGSGGRYDNLIEELGGPPTPSVGGTIGIERVMQVIRERGVRVPPPPKPRIILIQLGDLAKRKSLSLMEELRKAGLAVYESLGKDSIKSQLHISSKFQAEIGLIIGQKEAIDRTVMVREMDSGMQEIVPQDRLIELLKRRLKK</sequence>
<dbReference type="InterPro" id="IPR045864">
    <property type="entry name" value="aa-tRNA-synth_II/BPL/LPL"/>
</dbReference>
<dbReference type="InterPro" id="IPR006195">
    <property type="entry name" value="aa-tRNA-synth_II"/>
</dbReference>
<comment type="catalytic activity">
    <reaction evidence="4 5">
        <text>tRNA(His) + L-histidine + ATP = L-histidyl-tRNA(His) + AMP + diphosphate + H(+)</text>
        <dbReference type="Rhea" id="RHEA:17313"/>
        <dbReference type="Rhea" id="RHEA-COMP:9665"/>
        <dbReference type="Rhea" id="RHEA-COMP:9689"/>
        <dbReference type="ChEBI" id="CHEBI:15378"/>
        <dbReference type="ChEBI" id="CHEBI:30616"/>
        <dbReference type="ChEBI" id="CHEBI:33019"/>
        <dbReference type="ChEBI" id="CHEBI:57595"/>
        <dbReference type="ChEBI" id="CHEBI:78442"/>
        <dbReference type="ChEBI" id="CHEBI:78527"/>
        <dbReference type="ChEBI" id="CHEBI:456215"/>
        <dbReference type="EC" id="6.1.1.21"/>
    </reaction>
</comment>
<dbReference type="NCBIfam" id="TIGR00442">
    <property type="entry name" value="hisS"/>
    <property type="match status" value="1"/>
</dbReference>
<feature type="binding site" evidence="6">
    <location>
        <position position="137"/>
    </location>
    <ligand>
        <name>L-histidine</name>
        <dbReference type="ChEBI" id="CHEBI:57595"/>
    </ligand>
</feature>
<comment type="subunit">
    <text evidence="5">Homodimer.</text>
</comment>
<dbReference type="InterPro" id="IPR004154">
    <property type="entry name" value="Anticodon-bd"/>
</dbReference>
<gene>
    <name evidence="5" type="primary">hisS</name>
    <name evidence="8" type="ORF">A3C12_02905</name>
</gene>
<dbReference type="CDD" id="cd00773">
    <property type="entry name" value="HisRS-like_core"/>
    <property type="match status" value="1"/>
</dbReference>
<comment type="caution">
    <text evidence="8">The sequence shown here is derived from an EMBL/GenBank/DDBJ whole genome shotgun (WGS) entry which is preliminary data.</text>
</comment>
<dbReference type="SUPFAM" id="SSF55681">
    <property type="entry name" value="Class II aaRS and biotin synthetases"/>
    <property type="match status" value="1"/>
</dbReference>
<feature type="binding site" evidence="6">
    <location>
        <position position="133"/>
    </location>
    <ligand>
        <name>L-histidine</name>
        <dbReference type="ChEBI" id="CHEBI:57595"/>
    </ligand>
</feature>
<dbReference type="PANTHER" id="PTHR43707">
    <property type="entry name" value="HISTIDYL-TRNA SYNTHETASE"/>
    <property type="match status" value="1"/>
</dbReference>
<dbReference type="GO" id="GO:0005524">
    <property type="term" value="F:ATP binding"/>
    <property type="evidence" value="ECO:0007669"/>
    <property type="project" value="UniProtKB-UniRule"/>
</dbReference>
<dbReference type="PANTHER" id="PTHR43707:SF1">
    <property type="entry name" value="HISTIDINE--TRNA LIGASE, MITOCHONDRIAL-RELATED"/>
    <property type="match status" value="1"/>
</dbReference>
<keyword evidence="5 8" id="KW-0436">Ligase</keyword>
<dbReference type="PROSITE" id="PS50862">
    <property type="entry name" value="AA_TRNA_LIGASE_II"/>
    <property type="match status" value="1"/>
</dbReference>
<keyword evidence="3 5" id="KW-0030">Aminoacyl-tRNA synthetase</keyword>
<dbReference type="Pfam" id="PF03129">
    <property type="entry name" value="HGTP_anticodon"/>
    <property type="match status" value="1"/>
</dbReference>
<protein>
    <recommendedName>
        <fullName evidence="5">Histidine--tRNA ligase</fullName>
        <ecNumber evidence="5">6.1.1.21</ecNumber>
    </recommendedName>
    <alternativeName>
        <fullName evidence="5">Histidyl-tRNA synthetase</fullName>
        <shortName evidence="5">HisRS</shortName>
    </alternativeName>
</protein>
<dbReference type="EC" id="6.1.1.21" evidence="5"/>
<comment type="similarity">
    <text evidence="1 5">Belongs to the class-II aminoacyl-tRNA synthetase family.</text>
</comment>
<dbReference type="SUPFAM" id="SSF52954">
    <property type="entry name" value="Class II aaRS ABD-related"/>
    <property type="match status" value="1"/>
</dbReference>
<evidence type="ECO:0000256" key="6">
    <source>
        <dbReference type="PIRSR" id="PIRSR001549-1"/>
    </source>
</evidence>
<dbReference type="PIRSF" id="PIRSF001549">
    <property type="entry name" value="His-tRNA_synth"/>
    <property type="match status" value="1"/>
</dbReference>
<keyword evidence="2 5" id="KW-0547">Nucleotide-binding</keyword>
<evidence type="ECO:0000313" key="9">
    <source>
        <dbReference type="Proteomes" id="UP000178710"/>
    </source>
</evidence>
<feature type="binding site" evidence="6">
    <location>
        <position position="119"/>
    </location>
    <ligand>
        <name>L-histidine</name>
        <dbReference type="ChEBI" id="CHEBI:57595"/>
    </ligand>
</feature>
<dbReference type="InterPro" id="IPR015807">
    <property type="entry name" value="His-tRNA-ligase"/>
</dbReference>
<feature type="binding site" evidence="6">
    <location>
        <begin position="268"/>
        <end position="269"/>
    </location>
    <ligand>
        <name>L-histidine</name>
        <dbReference type="ChEBI" id="CHEBI:57595"/>
    </ligand>
</feature>
<dbReference type="GO" id="GO:0006427">
    <property type="term" value="P:histidyl-tRNA aminoacylation"/>
    <property type="evidence" value="ECO:0007669"/>
    <property type="project" value="UniProtKB-UniRule"/>
</dbReference>
<organism evidence="8 9">
    <name type="scientific">Candidatus Sungbacteria bacterium RIFCSPHIGHO2_02_FULL_49_20</name>
    <dbReference type="NCBI Taxonomy" id="1802272"/>
    <lineage>
        <taxon>Bacteria</taxon>
        <taxon>Candidatus Sungiibacteriota</taxon>
    </lineage>
</organism>
<dbReference type="Gene3D" id="3.40.50.800">
    <property type="entry name" value="Anticodon-binding domain"/>
    <property type="match status" value="1"/>
</dbReference>
<evidence type="ECO:0000259" key="7">
    <source>
        <dbReference type="PROSITE" id="PS50862"/>
    </source>
</evidence>
<reference evidence="8 9" key="1">
    <citation type="journal article" date="2016" name="Nat. Commun.">
        <title>Thousands of microbial genomes shed light on interconnected biogeochemical processes in an aquifer system.</title>
        <authorList>
            <person name="Anantharaman K."/>
            <person name="Brown C.T."/>
            <person name="Hug L.A."/>
            <person name="Sharon I."/>
            <person name="Castelle C.J."/>
            <person name="Probst A.J."/>
            <person name="Thomas B.C."/>
            <person name="Singh A."/>
            <person name="Wilkins M.J."/>
            <person name="Karaoz U."/>
            <person name="Brodie E.L."/>
            <person name="Williams K.H."/>
            <person name="Hubbard S.S."/>
            <person name="Banfield J.F."/>
        </authorList>
    </citation>
    <scope>NUCLEOTIDE SEQUENCE [LARGE SCALE GENOMIC DNA]</scope>
</reference>
<evidence type="ECO:0000256" key="2">
    <source>
        <dbReference type="ARBA" id="ARBA00022741"/>
    </source>
</evidence>
<dbReference type="Gene3D" id="3.30.930.10">
    <property type="entry name" value="Bira Bifunctional Protein, Domain 2"/>
    <property type="match status" value="1"/>
</dbReference>
<dbReference type="Pfam" id="PF13393">
    <property type="entry name" value="tRNA-synt_His"/>
    <property type="match status" value="1"/>
</dbReference>
<evidence type="ECO:0000256" key="1">
    <source>
        <dbReference type="ARBA" id="ARBA00008226"/>
    </source>
</evidence>
<dbReference type="GO" id="GO:0005737">
    <property type="term" value="C:cytoplasm"/>
    <property type="evidence" value="ECO:0007669"/>
    <property type="project" value="UniProtKB-SubCell"/>
</dbReference>
<evidence type="ECO:0000256" key="5">
    <source>
        <dbReference type="HAMAP-Rule" id="MF_00127"/>
    </source>
</evidence>